<evidence type="ECO:0000313" key="3">
    <source>
        <dbReference type="Proteomes" id="UP000029558"/>
    </source>
</evidence>
<keyword evidence="1" id="KW-0812">Transmembrane</keyword>
<name>A0AAC8VI48_PISSA</name>
<sequence>MSKIVKFLVGSCSLVAVMLFLVIGLSTLNQHSSISQSQLINQSMFN</sequence>
<evidence type="ECO:0000313" key="2">
    <source>
        <dbReference type="EMBL" id="ALB22887.1"/>
    </source>
</evidence>
<dbReference type="AlphaFoldDB" id="A0AAC8VI48"/>
<dbReference type="RefSeq" id="WP_155046587.1">
    <property type="nucleotide sequence ID" value="NZ_CP012508.1"/>
</dbReference>
<accession>A0AAC8VI48</accession>
<evidence type="ECO:0000256" key="1">
    <source>
        <dbReference type="SAM" id="Phobius"/>
    </source>
</evidence>
<dbReference type="EMBL" id="CP012508">
    <property type="protein sequence ID" value="ALB22887.1"/>
    <property type="molecule type" value="Genomic_DNA"/>
</dbReference>
<reference evidence="2 3" key="1">
    <citation type="journal article" date="2014" name="Genome Announc.">
        <title>Comparative Genome Analysis of Two Isolates of the Fish Pathogen Piscirickettsia salmonis from Different Hosts Reveals Major Differences in Virulence-Associated Secretion Systems.</title>
        <authorList>
            <person name="Bohle H."/>
            <person name="Henriquez P."/>
            <person name="Grothusen H."/>
            <person name="Navas E."/>
            <person name="Sandoval A."/>
            <person name="Bustamante F."/>
            <person name="Bustos P."/>
            <person name="Mancilla M."/>
        </authorList>
    </citation>
    <scope>NUCLEOTIDE SEQUENCE [LARGE SCALE GENOMIC DNA]</scope>
    <source>
        <strain evidence="3">B1-32597</strain>
    </source>
</reference>
<organism evidence="2 3">
    <name type="scientific">Piscirickettsia salmonis</name>
    <dbReference type="NCBI Taxonomy" id="1238"/>
    <lineage>
        <taxon>Bacteria</taxon>
        <taxon>Pseudomonadati</taxon>
        <taxon>Pseudomonadota</taxon>
        <taxon>Gammaproteobacteria</taxon>
        <taxon>Thiotrichales</taxon>
        <taxon>Piscirickettsiaceae</taxon>
        <taxon>Piscirickettsia</taxon>
    </lineage>
</organism>
<dbReference type="Proteomes" id="UP000029558">
    <property type="component" value="Chromosome"/>
</dbReference>
<protein>
    <submittedName>
        <fullName evidence="2">Uncharacterized protein</fullName>
    </submittedName>
</protein>
<keyword evidence="1" id="KW-1133">Transmembrane helix</keyword>
<gene>
    <name evidence="2" type="ORF">KU39_1707</name>
</gene>
<feature type="transmembrane region" description="Helical" evidence="1">
    <location>
        <begin position="7"/>
        <end position="28"/>
    </location>
</feature>
<proteinExistence type="predicted"/>
<keyword evidence="1" id="KW-0472">Membrane</keyword>